<evidence type="ECO:0000256" key="1">
    <source>
        <dbReference type="ARBA" id="ARBA00006499"/>
    </source>
</evidence>
<comment type="caution">
    <text evidence="4">The sequence shown here is derived from an EMBL/GenBank/DDBJ whole genome shotgun (WGS) entry which is preliminary data.</text>
</comment>
<evidence type="ECO:0000256" key="2">
    <source>
        <dbReference type="ARBA" id="ARBA00022801"/>
    </source>
</evidence>
<evidence type="ECO:0000313" key="5">
    <source>
        <dbReference type="Proteomes" id="UP000197361"/>
    </source>
</evidence>
<dbReference type="InterPro" id="IPR003140">
    <property type="entry name" value="PLipase/COase/thioEstase"/>
</dbReference>
<dbReference type="GO" id="GO:0016787">
    <property type="term" value="F:hydrolase activity"/>
    <property type="evidence" value="ECO:0007669"/>
    <property type="project" value="UniProtKB-KW"/>
</dbReference>
<dbReference type="Proteomes" id="UP000197361">
    <property type="component" value="Unassembled WGS sequence"/>
</dbReference>
<dbReference type="RefSeq" id="WP_088441538.1">
    <property type="nucleotide sequence ID" value="NZ_BMMC01000001.1"/>
</dbReference>
<reference evidence="4 5" key="1">
    <citation type="journal article" date="2010" name="Int. J. Syst. Evol. Microbiol.">
        <title>Sphingopyxis bauzanensis sp. nov., a psychrophilic bacterium isolated from soil.</title>
        <authorList>
            <person name="Zhang D.C."/>
            <person name="Liu H.C."/>
            <person name="Xin Y.H."/>
            <person name="Zhou Y.G."/>
            <person name="Schinner F."/>
            <person name="Margesin R."/>
        </authorList>
    </citation>
    <scope>NUCLEOTIDE SEQUENCE [LARGE SCALE GENOMIC DNA]</scope>
    <source>
        <strain evidence="4 5">DSM 22271</strain>
    </source>
</reference>
<sequence length="228" mass="23854">MTLSKIVNGASLKPRSGEPPKKIVLLLHGFGSSGTDMIALAPAWQEALPDTLFLAPHAPQRCGMMERGYQWWGLSGFAPSALAAGAASAAPAIDAFIDRKLEQYGLSEADLAIVGFSQGTMMALHVALRRPQAVAAVVGYSGMLAGTLGLNHGDFPKPPVLLVHGTADPVVPIAALHMSESELKRLGVEVTTHVSYGVVHTVDPVGLRLGRDFLAAAFARSFASPLPA</sequence>
<proteinExistence type="inferred from homology"/>
<feature type="domain" description="Phospholipase/carboxylesterase/thioesterase" evidence="3">
    <location>
        <begin position="17"/>
        <end position="215"/>
    </location>
</feature>
<name>A0A246JXC4_9SPHN</name>
<dbReference type="InterPro" id="IPR029058">
    <property type="entry name" value="AB_hydrolase_fold"/>
</dbReference>
<dbReference type="EMBL" id="NISK01000002">
    <property type="protein sequence ID" value="OWQ97688.1"/>
    <property type="molecule type" value="Genomic_DNA"/>
</dbReference>
<keyword evidence="5" id="KW-1185">Reference proteome</keyword>
<protein>
    <submittedName>
        <fullName evidence="4">Phospholipase</fullName>
    </submittedName>
</protein>
<dbReference type="PANTHER" id="PTHR10655:SF17">
    <property type="entry name" value="LYSOPHOSPHOLIPASE-LIKE PROTEIN 1"/>
    <property type="match status" value="1"/>
</dbReference>
<accession>A0A246JXC4</accession>
<dbReference type="OrthoDB" id="9801763at2"/>
<dbReference type="InterPro" id="IPR050565">
    <property type="entry name" value="LYPA1-2/EST-like"/>
</dbReference>
<keyword evidence="2" id="KW-0378">Hydrolase</keyword>
<dbReference type="Gene3D" id="3.40.50.1820">
    <property type="entry name" value="alpha/beta hydrolase"/>
    <property type="match status" value="1"/>
</dbReference>
<comment type="similarity">
    <text evidence="1">Belongs to the AB hydrolase superfamily. AB hydrolase 2 family.</text>
</comment>
<gene>
    <name evidence="4" type="ORF">CDQ92_10520</name>
</gene>
<dbReference type="AlphaFoldDB" id="A0A246JXC4"/>
<dbReference type="Pfam" id="PF02230">
    <property type="entry name" value="Abhydrolase_2"/>
    <property type="match status" value="1"/>
</dbReference>
<evidence type="ECO:0000313" key="4">
    <source>
        <dbReference type="EMBL" id="OWQ97688.1"/>
    </source>
</evidence>
<dbReference type="PANTHER" id="PTHR10655">
    <property type="entry name" value="LYSOPHOSPHOLIPASE-RELATED"/>
    <property type="match status" value="1"/>
</dbReference>
<evidence type="ECO:0000259" key="3">
    <source>
        <dbReference type="Pfam" id="PF02230"/>
    </source>
</evidence>
<dbReference type="SUPFAM" id="SSF53474">
    <property type="entry name" value="alpha/beta-Hydrolases"/>
    <property type="match status" value="1"/>
</dbReference>
<organism evidence="4 5">
    <name type="scientific">Sphingopyxis bauzanensis</name>
    <dbReference type="NCBI Taxonomy" id="651663"/>
    <lineage>
        <taxon>Bacteria</taxon>
        <taxon>Pseudomonadati</taxon>
        <taxon>Pseudomonadota</taxon>
        <taxon>Alphaproteobacteria</taxon>
        <taxon>Sphingomonadales</taxon>
        <taxon>Sphingomonadaceae</taxon>
        <taxon>Sphingopyxis</taxon>
    </lineage>
</organism>